<dbReference type="AlphaFoldDB" id="A0A382EMG1"/>
<feature type="region of interest" description="Disordered" evidence="1">
    <location>
        <begin position="1"/>
        <end position="23"/>
    </location>
</feature>
<evidence type="ECO:0000256" key="1">
    <source>
        <dbReference type="SAM" id="MobiDB-lite"/>
    </source>
</evidence>
<accession>A0A382EMG1</accession>
<proteinExistence type="predicted"/>
<gene>
    <name evidence="2" type="ORF">METZ01_LOCUS204443</name>
</gene>
<evidence type="ECO:0000313" key="2">
    <source>
        <dbReference type="EMBL" id="SVB51589.1"/>
    </source>
</evidence>
<sequence length="23" mass="2558">MTAGNHMTEFTAIAPESHAKKVW</sequence>
<dbReference type="EMBL" id="UINC01045165">
    <property type="protein sequence ID" value="SVB51589.1"/>
    <property type="molecule type" value="Genomic_DNA"/>
</dbReference>
<reference evidence="2" key="1">
    <citation type="submission" date="2018-05" db="EMBL/GenBank/DDBJ databases">
        <authorList>
            <person name="Lanie J.A."/>
            <person name="Ng W.-L."/>
            <person name="Kazmierczak K.M."/>
            <person name="Andrzejewski T.M."/>
            <person name="Davidsen T.M."/>
            <person name="Wayne K.J."/>
            <person name="Tettelin H."/>
            <person name="Glass J.I."/>
            <person name="Rusch D."/>
            <person name="Podicherti R."/>
            <person name="Tsui H.-C.T."/>
            <person name="Winkler M.E."/>
        </authorList>
    </citation>
    <scope>NUCLEOTIDE SEQUENCE</scope>
</reference>
<feature type="non-terminal residue" evidence="2">
    <location>
        <position position="23"/>
    </location>
</feature>
<organism evidence="2">
    <name type="scientific">marine metagenome</name>
    <dbReference type="NCBI Taxonomy" id="408172"/>
    <lineage>
        <taxon>unclassified sequences</taxon>
        <taxon>metagenomes</taxon>
        <taxon>ecological metagenomes</taxon>
    </lineage>
</organism>
<protein>
    <submittedName>
        <fullName evidence="2">Uncharacterized protein</fullName>
    </submittedName>
</protein>
<name>A0A382EMG1_9ZZZZ</name>